<dbReference type="AlphaFoldDB" id="A0A6A6CB50"/>
<feature type="domain" description="NAD-dependent epimerase/dehydratase" evidence="3">
    <location>
        <begin position="4"/>
        <end position="255"/>
    </location>
</feature>
<protein>
    <recommendedName>
        <fullName evidence="3">NAD-dependent epimerase/dehydratase domain-containing protein</fullName>
    </recommendedName>
</protein>
<evidence type="ECO:0000313" key="5">
    <source>
        <dbReference type="Proteomes" id="UP000799537"/>
    </source>
</evidence>
<dbReference type="GO" id="GO:0016616">
    <property type="term" value="F:oxidoreductase activity, acting on the CH-OH group of donors, NAD or NADP as acceptor"/>
    <property type="evidence" value="ECO:0007669"/>
    <property type="project" value="TreeGrafter"/>
</dbReference>
<dbReference type="CDD" id="cd05227">
    <property type="entry name" value="AR_SDR_e"/>
    <property type="match status" value="1"/>
</dbReference>
<dbReference type="FunFam" id="3.40.50.720:FF:000191">
    <property type="entry name" value="Methylglyoxal reductase (NADPH-dependent)"/>
    <property type="match status" value="1"/>
</dbReference>
<sequence length="337" mass="37482">MTRVLLTGGSGFIAAHILNFLLQHGHSVVTTVRSQEKADRIAAAYNGIDRERLDFAIVEDIAQEQAFETAVVSDPPFEVVIHTASPFHFNIADVQRDLLDPSIIGTTGILESIKKHATTVKRVVITSSFASIVNGSKGFWPEHTYSEADWNPITKEEASQNAVNGYRASKTFAEKAAWNFIEQQQPNFTLTTMCPPLVFGPIVHYLNSLDALNTSNQRIRDIVQGKDQENLPPGLWVDVRDLALGHVLAMEKEAAANKRFFFTPGHFSTAELAEIVRKNFPEFKDKLHPKSNAGDAYTKYGFYKINIDRTNRILGIPWTSLENSVIDTVESLKAVGL</sequence>
<evidence type="ECO:0000259" key="3">
    <source>
        <dbReference type="Pfam" id="PF01370"/>
    </source>
</evidence>
<dbReference type="InterPro" id="IPR050425">
    <property type="entry name" value="NAD(P)_dehydrat-like"/>
</dbReference>
<keyword evidence="1" id="KW-0560">Oxidoreductase</keyword>
<dbReference type="Pfam" id="PF01370">
    <property type="entry name" value="Epimerase"/>
    <property type="match status" value="1"/>
</dbReference>
<dbReference type="Gene3D" id="3.40.50.720">
    <property type="entry name" value="NAD(P)-binding Rossmann-like Domain"/>
    <property type="match status" value="1"/>
</dbReference>
<organism evidence="4 5">
    <name type="scientific">Zasmidium cellare ATCC 36951</name>
    <dbReference type="NCBI Taxonomy" id="1080233"/>
    <lineage>
        <taxon>Eukaryota</taxon>
        <taxon>Fungi</taxon>
        <taxon>Dikarya</taxon>
        <taxon>Ascomycota</taxon>
        <taxon>Pezizomycotina</taxon>
        <taxon>Dothideomycetes</taxon>
        <taxon>Dothideomycetidae</taxon>
        <taxon>Mycosphaerellales</taxon>
        <taxon>Mycosphaerellaceae</taxon>
        <taxon>Zasmidium</taxon>
    </lineage>
</organism>
<accession>A0A6A6CB50</accession>
<gene>
    <name evidence="4" type="ORF">M409DRAFT_26921</name>
</gene>
<reference evidence="4" key="1">
    <citation type="journal article" date="2020" name="Stud. Mycol.">
        <title>101 Dothideomycetes genomes: a test case for predicting lifestyles and emergence of pathogens.</title>
        <authorList>
            <person name="Haridas S."/>
            <person name="Albert R."/>
            <person name="Binder M."/>
            <person name="Bloem J."/>
            <person name="Labutti K."/>
            <person name="Salamov A."/>
            <person name="Andreopoulos B."/>
            <person name="Baker S."/>
            <person name="Barry K."/>
            <person name="Bills G."/>
            <person name="Bluhm B."/>
            <person name="Cannon C."/>
            <person name="Castanera R."/>
            <person name="Culley D."/>
            <person name="Daum C."/>
            <person name="Ezra D."/>
            <person name="Gonzalez J."/>
            <person name="Henrissat B."/>
            <person name="Kuo A."/>
            <person name="Liang C."/>
            <person name="Lipzen A."/>
            <person name="Lutzoni F."/>
            <person name="Magnuson J."/>
            <person name="Mondo S."/>
            <person name="Nolan M."/>
            <person name="Ohm R."/>
            <person name="Pangilinan J."/>
            <person name="Park H.-J."/>
            <person name="Ramirez L."/>
            <person name="Alfaro M."/>
            <person name="Sun H."/>
            <person name="Tritt A."/>
            <person name="Yoshinaga Y."/>
            <person name="Zwiers L.-H."/>
            <person name="Turgeon B."/>
            <person name="Goodwin S."/>
            <person name="Spatafora J."/>
            <person name="Crous P."/>
            <person name="Grigoriev I."/>
        </authorList>
    </citation>
    <scope>NUCLEOTIDE SEQUENCE</scope>
    <source>
        <strain evidence="4">ATCC 36951</strain>
    </source>
</reference>
<evidence type="ECO:0000256" key="1">
    <source>
        <dbReference type="ARBA" id="ARBA00023002"/>
    </source>
</evidence>
<dbReference type="PANTHER" id="PTHR10366">
    <property type="entry name" value="NAD DEPENDENT EPIMERASE/DEHYDRATASE"/>
    <property type="match status" value="1"/>
</dbReference>
<proteinExistence type="inferred from homology"/>
<dbReference type="RefSeq" id="XP_033663575.1">
    <property type="nucleotide sequence ID" value="XM_033808336.1"/>
</dbReference>
<dbReference type="PANTHER" id="PTHR10366:SF564">
    <property type="entry name" value="STEROL-4-ALPHA-CARBOXYLATE 3-DEHYDROGENASE, DECARBOXYLATING"/>
    <property type="match status" value="1"/>
</dbReference>
<keyword evidence="5" id="KW-1185">Reference proteome</keyword>
<dbReference type="GeneID" id="54561608"/>
<dbReference type="OrthoDB" id="2735536at2759"/>
<dbReference type="Proteomes" id="UP000799537">
    <property type="component" value="Unassembled WGS sequence"/>
</dbReference>
<dbReference type="EMBL" id="ML993612">
    <property type="protein sequence ID" value="KAF2162686.1"/>
    <property type="molecule type" value="Genomic_DNA"/>
</dbReference>
<name>A0A6A6CB50_ZASCE</name>
<evidence type="ECO:0000256" key="2">
    <source>
        <dbReference type="ARBA" id="ARBA00023445"/>
    </source>
</evidence>
<dbReference type="InterPro" id="IPR001509">
    <property type="entry name" value="Epimerase_deHydtase"/>
</dbReference>
<evidence type="ECO:0000313" key="4">
    <source>
        <dbReference type="EMBL" id="KAF2162686.1"/>
    </source>
</evidence>
<comment type="similarity">
    <text evidence="2">Belongs to the NAD(P)-dependent epimerase/dehydratase family. Dihydroflavonol-4-reductase subfamily.</text>
</comment>
<dbReference type="InterPro" id="IPR036291">
    <property type="entry name" value="NAD(P)-bd_dom_sf"/>
</dbReference>
<dbReference type="SUPFAM" id="SSF51735">
    <property type="entry name" value="NAD(P)-binding Rossmann-fold domains"/>
    <property type="match status" value="1"/>
</dbReference>